<dbReference type="OrthoDB" id="9800108at2"/>
<dbReference type="InterPro" id="IPR036428">
    <property type="entry name" value="PCD_sf"/>
</dbReference>
<protein>
    <recommendedName>
        <fullName evidence="3">4a-hydroxytetrahydrobiopterin dehydratase</fullName>
        <ecNumber evidence="3">4.2.1.96</ecNumber>
    </recommendedName>
</protein>
<dbReference type="CDD" id="cd00488">
    <property type="entry name" value="PCD_DCoH"/>
    <property type="match status" value="1"/>
</dbReference>
<dbReference type="PANTHER" id="PTHR12599">
    <property type="entry name" value="PTERIN-4-ALPHA-CARBINOLAMINE DEHYDRATASE"/>
    <property type="match status" value="1"/>
</dbReference>
<dbReference type="NCBIfam" id="NF002017">
    <property type="entry name" value="PRK00823.1-2"/>
    <property type="match status" value="1"/>
</dbReference>
<keyword evidence="6" id="KW-1185">Reference proteome</keyword>
<evidence type="ECO:0000256" key="3">
    <source>
        <dbReference type="ARBA" id="ARBA00013252"/>
    </source>
</evidence>
<dbReference type="GO" id="GO:0008124">
    <property type="term" value="F:4-alpha-hydroxytetrahydrobiopterin dehydratase activity"/>
    <property type="evidence" value="ECO:0007669"/>
    <property type="project" value="UniProtKB-EC"/>
</dbReference>
<dbReference type="Pfam" id="PF01329">
    <property type="entry name" value="Pterin_4a"/>
    <property type="match status" value="1"/>
</dbReference>
<accession>A0A443IN75</accession>
<dbReference type="GO" id="GO:0006729">
    <property type="term" value="P:tetrahydrobiopterin biosynthetic process"/>
    <property type="evidence" value="ECO:0007669"/>
    <property type="project" value="InterPro"/>
</dbReference>
<gene>
    <name evidence="5" type="ORF">D4N35_012820</name>
</gene>
<comment type="caution">
    <text evidence="5">The sequence shown here is derived from an EMBL/GenBank/DDBJ whole genome shotgun (WGS) entry which is preliminary data.</text>
</comment>
<evidence type="ECO:0000313" key="5">
    <source>
        <dbReference type="EMBL" id="RWR07502.1"/>
    </source>
</evidence>
<evidence type="ECO:0000256" key="4">
    <source>
        <dbReference type="ARBA" id="ARBA00023239"/>
    </source>
</evidence>
<dbReference type="AlphaFoldDB" id="A0A443IN75"/>
<proteinExistence type="inferred from homology"/>
<dbReference type="EMBL" id="QYTU02000030">
    <property type="protein sequence ID" value="RWR07502.1"/>
    <property type="molecule type" value="Genomic_DNA"/>
</dbReference>
<dbReference type="InterPro" id="IPR001533">
    <property type="entry name" value="Pterin_deHydtase"/>
</dbReference>
<dbReference type="EC" id="4.2.1.96" evidence="3"/>
<dbReference type="SUPFAM" id="SSF55248">
    <property type="entry name" value="PCD-like"/>
    <property type="match status" value="1"/>
</dbReference>
<evidence type="ECO:0000313" key="6">
    <source>
        <dbReference type="Proteomes" id="UP000273811"/>
    </source>
</evidence>
<keyword evidence="4 5" id="KW-0456">Lyase</keyword>
<dbReference type="PANTHER" id="PTHR12599:SF0">
    <property type="entry name" value="PTERIN-4-ALPHA-CARBINOLAMINE DEHYDRATASE"/>
    <property type="match status" value="1"/>
</dbReference>
<organism evidence="5 6">
    <name type="scientific">Siminovitchia fortis</name>
    <dbReference type="NCBI Taxonomy" id="254758"/>
    <lineage>
        <taxon>Bacteria</taxon>
        <taxon>Bacillati</taxon>
        <taxon>Bacillota</taxon>
        <taxon>Bacilli</taxon>
        <taxon>Bacillales</taxon>
        <taxon>Bacillaceae</taxon>
        <taxon>Siminovitchia</taxon>
    </lineage>
</organism>
<name>A0A443IN75_9BACI</name>
<dbReference type="Proteomes" id="UP000273811">
    <property type="component" value="Unassembled WGS sequence"/>
</dbReference>
<reference evidence="5" key="1">
    <citation type="submission" date="2018-12" db="EMBL/GenBank/DDBJ databases">
        <authorList>
            <person name="Sun L."/>
            <person name="Chen Z."/>
        </authorList>
    </citation>
    <scope>NUCLEOTIDE SEQUENCE [LARGE SCALE GENOMIC DNA]</scope>
    <source>
        <strain evidence="5">DSM 16012</strain>
    </source>
</reference>
<dbReference type="Gene3D" id="3.30.1360.20">
    <property type="entry name" value="Transcriptional coactivator/pterin dehydratase"/>
    <property type="match status" value="1"/>
</dbReference>
<comment type="catalytic activity">
    <reaction evidence="1">
        <text>(4aS,6R)-4a-hydroxy-L-erythro-5,6,7,8-tetrahydrobiopterin = (6R)-L-erythro-6,7-dihydrobiopterin + H2O</text>
        <dbReference type="Rhea" id="RHEA:11920"/>
        <dbReference type="ChEBI" id="CHEBI:15377"/>
        <dbReference type="ChEBI" id="CHEBI:15642"/>
        <dbReference type="ChEBI" id="CHEBI:43120"/>
        <dbReference type="EC" id="4.2.1.96"/>
    </reaction>
</comment>
<sequence>MEENFLEKLSEQAIQERLSELKEWRLADEKWIVRKYRFRDYLQGISFVQKIAEESERVQHHPFITIEYKLIKVKISSWRAKGLTELDFELAEAYDRFYLEMKMNF</sequence>
<comment type="similarity">
    <text evidence="2">Belongs to the pterin-4-alpha-carbinolamine dehydratase family.</text>
</comment>
<evidence type="ECO:0000256" key="1">
    <source>
        <dbReference type="ARBA" id="ARBA00001554"/>
    </source>
</evidence>
<evidence type="ECO:0000256" key="2">
    <source>
        <dbReference type="ARBA" id="ARBA00006472"/>
    </source>
</evidence>